<dbReference type="Gene3D" id="3.40.50.720">
    <property type="entry name" value="NAD(P)-binding Rossmann-like Domain"/>
    <property type="match status" value="1"/>
</dbReference>
<dbReference type="GO" id="GO:0004764">
    <property type="term" value="F:shikimate 3-dehydrogenase (NADP+) activity"/>
    <property type="evidence" value="ECO:0007669"/>
    <property type="project" value="UniProtKB-EC"/>
</dbReference>
<evidence type="ECO:0000313" key="4">
    <source>
        <dbReference type="EMBL" id="WFP16901.1"/>
    </source>
</evidence>
<sequence>MSTVSESYLVGLIGDGITASLSPPMHEKEGREHGLLYLYRPVDLTALELSPEHASRLLKTGVELGFNAFNITHPVKQLIMEHLDEIDDDARALGAVNTVLIRDGKTIGYNTDFSGYTTGLEHNLDNPDYGNVVQLGTGGAGAAVAYALLRAGAEKLTLIDLDADRARERAEALQQLFPQQQVVAVEHGNLETALKDATGFAQCTPVGMNIHPGLPVDPTWLPENSWVSDVIYLPRNTELIEAARARGLQVADGGGMAVGQAVDAFKLITGILPDQARMNEHFQRLSAGQQG</sequence>
<dbReference type="SUPFAM" id="SSF53223">
    <property type="entry name" value="Aminoacid dehydrogenase-like, N-terminal domain"/>
    <property type="match status" value="1"/>
</dbReference>
<evidence type="ECO:0000259" key="3">
    <source>
        <dbReference type="Pfam" id="PF08501"/>
    </source>
</evidence>
<dbReference type="InterPro" id="IPR013708">
    <property type="entry name" value="Shikimate_DH-bd_N"/>
</dbReference>
<dbReference type="RefSeq" id="WP_278158036.1">
    <property type="nucleotide sequence ID" value="NZ_CP121252.1"/>
</dbReference>
<keyword evidence="4" id="KW-0560">Oxidoreductase</keyword>
<dbReference type="Gene3D" id="3.40.50.10860">
    <property type="entry name" value="Leucine Dehydrogenase, chain A, domain 1"/>
    <property type="match status" value="1"/>
</dbReference>
<accession>A0ABY8H7K2</accession>
<evidence type="ECO:0000256" key="1">
    <source>
        <dbReference type="ARBA" id="ARBA00004871"/>
    </source>
</evidence>
<dbReference type="EMBL" id="CP121252">
    <property type="protein sequence ID" value="WFP16901.1"/>
    <property type="molecule type" value="Genomic_DNA"/>
</dbReference>
<dbReference type="Proteomes" id="UP001219037">
    <property type="component" value="Chromosome"/>
</dbReference>
<evidence type="ECO:0000256" key="2">
    <source>
        <dbReference type="ARBA" id="ARBA00023141"/>
    </source>
</evidence>
<dbReference type="InterPro" id="IPR022893">
    <property type="entry name" value="Shikimate_DH_fam"/>
</dbReference>
<comment type="pathway">
    <text evidence="1">Metabolic intermediate biosynthesis; chorismate biosynthesis; chorismate from D-erythrose 4-phosphate and phosphoenolpyruvate: step 4/7.</text>
</comment>
<dbReference type="EC" id="1.1.1.25" evidence="4"/>
<evidence type="ECO:0000313" key="5">
    <source>
        <dbReference type="Proteomes" id="UP001219037"/>
    </source>
</evidence>
<dbReference type="NCBIfam" id="NF009201">
    <property type="entry name" value="PRK12549.1"/>
    <property type="match status" value="1"/>
</dbReference>
<dbReference type="PANTHER" id="PTHR21089">
    <property type="entry name" value="SHIKIMATE DEHYDROGENASE"/>
    <property type="match status" value="1"/>
</dbReference>
<dbReference type="Pfam" id="PF08501">
    <property type="entry name" value="Shikimate_dh_N"/>
    <property type="match status" value="1"/>
</dbReference>
<reference evidence="4 5" key="1">
    <citation type="submission" date="2023-04" db="EMBL/GenBank/DDBJ databases">
        <title>Funneling lignin-derived compounds into biodiesel using alkali-halophilic Citricoccus sp. P2.</title>
        <authorList>
            <person name="Luo C.-B."/>
        </authorList>
    </citation>
    <scope>NUCLEOTIDE SEQUENCE [LARGE SCALE GENOMIC DNA]</scope>
    <source>
        <strain evidence="4 5">P2</strain>
    </source>
</reference>
<organism evidence="4 5">
    <name type="scientific">Citricoccus muralis</name>
    <dbReference type="NCBI Taxonomy" id="169134"/>
    <lineage>
        <taxon>Bacteria</taxon>
        <taxon>Bacillati</taxon>
        <taxon>Actinomycetota</taxon>
        <taxon>Actinomycetes</taxon>
        <taxon>Micrococcales</taxon>
        <taxon>Micrococcaceae</taxon>
        <taxon>Citricoccus</taxon>
    </lineage>
</organism>
<dbReference type="InterPro" id="IPR046346">
    <property type="entry name" value="Aminoacid_DH-like_N_sf"/>
</dbReference>
<dbReference type="PANTHER" id="PTHR21089:SF1">
    <property type="entry name" value="BIFUNCTIONAL 3-DEHYDROQUINATE DEHYDRATASE_SHIKIMATE DEHYDROGENASE, CHLOROPLASTIC"/>
    <property type="match status" value="1"/>
</dbReference>
<name>A0ABY8H7K2_9MICC</name>
<dbReference type="CDD" id="cd01065">
    <property type="entry name" value="NAD_bind_Shikimate_DH"/>
    <property type="match status" value="1"/>
</dbReference>
<dbReference type="SUPFAM" id="SSF51735">
    <property type="entry name" value="NAD(P)-binding Rossmann-fold domains"/>
    <property type="match status" value="1"/>
</dbReference>
<keyword evidence="2" id="KW-0057">Aromatic amino acid biosynthesis</keyword>
<protein>
    <submittedName>
        <fullName evidence="4">Shikimate dehydrogenase</fullName>
        <ecNumber evidence="4">1.1.1.25</ecNumber>
    </submittedName>
</protein>
<dbReference type="InterPro" id="IPR036291">
    <property type="entry name" value="NAD(P)-bd_dom_sf"/>
</dbReference>
<gene>
    <name evidence="4" type="ORF">P8192_01890</name>
</gene>
<feature type="domain" description="Shikimate dehydrogenase substrate binding N-terminal" evidence="3">
    <location>
        <begin position="12"/>
        <end position="99"/>
    </location>
</feature>
<keyword evidence="2" id="KW-0028">Amino-acid biosynthesis</keyword>
<proteinExistence type="predicted"/>
<keyword evidence="5" id="KW-1185">Reference proteome</keyword>